<sequence length="66" mass="7424">MKTKIILLIILIACFFLPAIISIPLSGLSFVMCLFEVTEKKAGEAYFFLSMGFGIFFVYRILSHGL</sequence>
<reference evidence="2 3" key="1">
    <citation type="journal article" date="2015" name="Nature">
        <title>rRNA introns, odd ribosomes, and small enigmatic genomes across a large radiation of phyla.</title>
        <authorList>
            <person name="Brown C.T."/>
            <person name="Hug L.A."/>
            <person name="Thomas B.C."/>
            <person name="Sharon I."/>
            <person name="Castelle C.J."/>
            <person name="Singh A."/>
            <person name="Wilkins M.J."/>
            <person name="Williams K.H."/>
            <person name="Banfield J.F."/>
        </authorList>
    </citation>
    <scope>NUCLEOTIDE SEQUENCE [LARGE SCALE GENOMIC DNA]</scope>
</reference>
<organism evidence="2 3">
    <name type="scientific">candidate division CPR2 bacterium GW2011_GWC2_39_10</name>
    <dbReference type="NCBI Taxonomy" id="1618345"/>
    <lineage>
        <taxon>Bacteria</taxon>
        <taxon>Bacteria division CPR2</taxon>
    </lineage>
</organism>
<dbReference type="AlphaFoldDB" id="A0A0G0LSM9"/>
<evidence type="ECO:0000256" key="1">
    <source>
        <dbReference type="SAM" id="Phobius"/>
    </source>
</evidence>
<evidence type="ECO:0000313" key="2">
    <source>
        <dbReference type="EMBL" id="KKQ94928.1"/>
    </source>
</evidence>
<feature type="transmembrane region" description="Helical" evidence="1">
    <location>
        <begin position="45"/>
        <end position="62"/>
    </location>
</feature>
<keyword evidence="1" id="KW-0812">Transmembrane</keyword>
<keyword evidence="1" id="KW-1133">Transmembrane helix</keyword>
<name>A0A0G0LSM9_UNCC2</name>
<keyword evidence="1" id="KW-0472">Membrane</keyword>
<comment type="caution">
    <text evidence="2">The sequence shown here is derived from an EMBL/GenBank/DDBJ whole genome shotgun (WGS) entry which is preliminary data.</text>
</comment>
<proteinExistence type="predicted"/>
<dbReference type="Proteomes" id="UP000034207">
    <property type="component" value="Unassembled WGS sequence"/>
</dbReference>
<accession>A0A0G0LSM9</accession>
<protein>
    <submittedName>
        <fullName evidence="2">Uncharacterized protein</fullName>
    </submittedName>
</protein>
<dbReference type="EMBL" id="LBVV01000006">
    <property type="protein sequence ID" value="KKQ94928.1"/>
    <property type="molecule type" value="Genomic_DNA"/>
</dbReference>
<gene>
    <name evidence="2" type="ORF">UT18_C0006G0026</name>
</gene>
<evidence type="ECO:0000313" key="3">
    <source>
        <dbReference type="Proteomes" id="UP000034207"/>
    </source>
</evidence>